<organism evidence="4 5">
    <name type="scientific">Roridomyces roridus</name>
    <dbReference type="NCBI Taxonomy" id="1738132"/>
    <lineage>
        <taxon>Eukaryota</taxon>
        <taxon>Fungi</taxon>
        <taxon>Dikarya</taxon>
        <taxon>Basidiomycota</taxon>
        <taxon>Agaricomycotina</taxon>
        <taxon>Agaricomycetes</taxon>
        <taxon>Agaricomycetidae</taxon>
        <taxon>Agaricales</taxon>
        <taxon>Marasmiineae</taxon>
        <taxon>Mycenaceae</taxon>
        <taxon>Roridomyces</taxon>
    </lineage>
</organism>
<dbReference type="AlphaFoldDB" id="A0AAD7B3B7"/>
<evidence type="ECO:0000313" key="5">
    <source>
        <dbReference type="Proteomes" id="UP001221142"/>
    </source>
</evidence>
<feature type="signal peptide" evidence="2">
    <location>
        <begin position="1"/>
        <end position="17"/>
    </location>
</feature>
<dbReference type="Proteomes" id="UP001221142">
    <property type="component" value="Unassembled WGS sequence"/>
</dbReference>
<feature type="chain" id="PRO_5042254176" description="DUF5648 domain-containing protein" evidence="2">
    <location>
        <begin position="18"/>
        <end position="145"/>
    </location>
</feature>
<keyword evidence="2" id="KW-0732">Signal</keyword>
<reference evidence="4" key="1">
    <citation type="submission" date="2023-03" db="EMBL/GenBank/DDBJ databases">
        <title>Massive genome expansion in bonnet fungi (Mycena s.s.) driven by repeated elements and novel gene families across ecological guilds.</title>
        <authorList>
            <consortium name="Lawrence Berkeley National Laboratory"/>
            <person name="Harder C.B."/>
            <person name="Miyauchi S."/>
            <person name="Viragh M."/>
            <person name="Kuo A."/>
            <person name="Thoen E."/>
            <person name="Andreopoulos B."/>
            <person name="Lu D."/>
            <person name="Skrede I."/>
            <person name="Drula E."/>
            <person name="Henrissat B."/>
            <person name="Morin E."/>
            <person name="Kohler A."/>
            <person name="Barry K."/>
            <person name="LaButti K."/>
            <person name="Morin E."/>
            <person name="Salamov A."/>
            <person name="Lipzen A."/>
            <person name="Mereny Z."/>
            <person name="Hegedus B."/>
            <person name="Baldrian P."/>
            <person name="Stursova M."/>
            <person name="Weitz H."/>
            <person name="Taylor A."/>
            <person name="Grigoriev I.V."/>
            <person name="Nagy L.G."/>
            <person name="Martin F."/>
            <person name="Kauserud H."/>
        </authorList>
    </citation>
    <scope>NUCLEOTIDE SEQUENCE</scope>
    <source>
        <strain evidence="4">9284</strain>
    </source>
</reference>
<feature type="region of interest" description="Disordered" evidence="1">
    <location>
        <begin position="124"/>
        <end position="145"/>
    </location>
</feature>
<dbReference type="Pfam" id="PF18885">
    <property type="entry name" value="DUF5648"/>
    <property type="match status" value="1"/>
</dbReference>
<evidence type="ECO:0000256" key="1">
    <source>
        <dbReference type="SAM" id="MobiDB-lite"/>
    </source>
</evidence>
<keyword evidence="5" id="KW-1185">Reference proteome</keyword>
<dbReference type="InterPro" id="IPR043708">
    <property type="entry name" value="DUF5648"/>
</dbReference>
<gene>
    <name evidence="4" type="ORF">FB45DRAFT_1039728</name>
</gene>
<dbReference type="EMBL" id="JARKIF010000045">
    <property type="protein sequence ID" value="KAJ7608393.1"/>
    <property type="molecule type" value="Genomic_DNA"/>
</dbReference>
<feature type="domain" description="DUF5648" evidence="3">
    <location>
        <begin position="40"/>
        <end position="111"/>
    </location>
</feature>
<evidence type="ECO:0000256" key="2">
    <source>
        <dbReference type="SAM" id="SignalP"/>
    </source>
</evidence>
<evidence type="ECO:0000313" key="4">
    <source>
        <dbReference type="EMBL" id="KAJ7608393.1"/>
    </source>
</evidence>
<sequence>MKALSVLFIAIICCVIAKKPAESGPALQTRTCGMPADALPFYRAFNSPDTDHWYTPDVNAMNTFNKEGWLLEGVLGLVFLTQEEGTAPLFHLINLATIDNFYTMNISEVRSRLRRGSGVHFDGKPADGVHLPNASVRQRPGISSL</sequence>
<comment type="caution">
    <text evidence="4">The sequence shown here is derived from an EMBL/GenBank/DDBJ whole genome shotgun (WGS) entry which is preliminary data.</text>
</comment>
<accession>A0AAD7B3B7</accession>
<proteinExistence type="predicted"/>
<name>A0AAD7B3B7_9AGAR</name>
<protein>
    <recommendedName>
        <fullName evidence="3">DUF5648 domain-containing protein</fullName>
    </recommendedName>
</protein>
<evidence type="ECO:0000259" key="3">
    <source>
        <dbReference type="Pfam" id="PF18885"/>
    </source>
</evidence>